<dbReference type="Pfam" id="PF00501">
    <property type="entry name" value="AMP-binding"/>
    <property type="match status" value="1"/>
</dbReference>
<feature type="domain" description="Carrier" evidence="5">
    <location>
        <begin position="991"/>
        <end position="1066"/>
    </location>
</feature>
<dbReference type="NCBIfam" id="TIGR01733">
    <property type="entry name" value="AA-adenyl-dom"/>
    <property type="match status" value="1"/>
</dbReference>
<dbReference type="Gene3D" id="3.30.300.30">
    <property type="match status" value="1"/>
</dbReference>
<keyword evidence="3" id="KW-0597">Phosphoprotein</keyword>
<dbReference type="InterPro" id="IPR036736">
    <property type="entry name" value="ACP-like_sf"/>
</dbReference>
<comment type="caution">
    <text evidence="6">The sequence shown here is derived from an EMBL/GenBank/DDBJ whole genome shotgun (WGS) entry which is preliminary data.</text>
</comment>
<dbReference type="Proteomes" id="UP001500630">
    <property type="component" value="Unassembled WGS sequence"/>
</dbReference>
<dbReference type="CDD" id="cd05930">
    <property type="entry name" value="A_NRPS"/>
    <property type="match status" value="1"/>
</dbReference>
<dbReference type="InterPro" id="IPR045851">
    <property type="entry name" value="AMP-bd_C_sf"/>
</dbReference>
<keyword evidence="2" id="KW-0596">Phosphopantetheine</keyword>
<evidence type="ECO:0000259" key="5">
    <source>
        <dbReference type="PROSITE" id="PS50075"/>
    </source>
</evidence>
<sequence>MIRPADSTAALEPFSLVKSADRAKLPHALSDAYPMSALQLGIVYHALSGGAELIYLNACSLRVRGAGLDLELFDQAVQDVVNRHAVLRTSFDLTTYGEAMQLVHAVATVPREVHDLPGVSEPEREQHLRAALRAEGRRPFDLATAPLLRCMLHRWAEDEFQWTVMHHQAILDRESLLRILDETLRRYVDLLADSDAAISAPPAEIFPAFISAERAAIDGAEHGKRWRDHLLGYAPKPLPAAAARTFAPMSAGDATAYRSIESPIPDGIGDALRDLSRTAGVPVKDVLLAAHLKVLSLLTGDSDVATGVAMHSPSSHAAGGLFLNVLPLRVDVSGGRWLDLVRRVSGRGEDMLPYGRYPLSRITSDLDGAELFDSMFEYGDTWLDGSAIDVSITHRIEPNNFTLSTRFLQDSRSGRLSLALDYPSGKLDDAQATTIRDYYFATLTAMAEPDGLHDVFSPLSTAERERMLVDWNGPVRDYSRRGCVHELIEQQVVKTPDALAVLSDEAELSYTELNARANRLARELRDLGAGPETLVGVYAERDADMIVTLLGVLKSGAAYLPLDPSYPEERLRFLLEDAQAGLVVTQERFAARLPKGDWRVLCTDARAADILRHPAHDLGPLSTPDNLAYVIYTSGSTGRPKGVQVPHSGLVNYLNWCVEEYASRGSGGAPVFSSFSFDMIVPNIYTPLIMGERVCMLPETLPVHELGSRLERLAPFNFIKMTPGHLDLLSEALGPTAARNLAGTLVVGADAFPSRNLAHWRRLDPATVVLNEYGPTEASVGNCVFHTQGRVERDLLPIGQAIPNTTMYVLDAAMNPAPVGVAGELYIGGDCVVRGYAGRPALTASCFLPDPFIGGRIGARMYRTGDLGRWLPDGNLEFLGRVDDQVKLNGYRVEPGEVESVLAEHPSVAQSVAAILGTNSQRRLVGYYVPRGEVSAEELMAYLADRVPGYLMPSALHAIDAVPLNANGKVDRKALPDPRERRGQAATTFSSPRTPMELALAAIWEDLLGVSPIGVEDNFAALGGDSILATRMALRINKDLRLDLAIADIPNSRDLAELAGRLTSSATNRPGNKGQ</sequence>
<proteinExistence type="predicted"/>
<dbReference type="InterPro" id="IPR009081">
    <property type="entry name" value="PP-bd_ACP"/>
</dbReference>
<dbReference type="InterPro" id="IPR001242">
    <property type="entry name" value="Condensation_dom"/>
</dbReference>
<dbReference type="PANTHER" id="PTHR45527:SF1">
    <property type="entry name" value="FATTY ACID SYNTHASE"/>
    <property type="match status" value="1"/>
</dbReference>
<gene>
    <name evidence="6" type="ORF">GCM10022419_133050</name>
</gene>
<organism evidence="6 7">
    <name type="scientific">Nonomuraea rosea</name>
    <dbReference type="NCBI Taxonomy" id="638574"/>
    <lineage>
        <taxon>Bacteria</taxon>
        <taxon>Bacillati</taxon>
        <taxon>Actinomycetota</taxon>
        <taxon>Actinomycetes</taxon>
        <taxon>Streptosporangiales</taxon>
        <taxon>Streptosporangiaceae</taxon>
        <taxon>Nonomuraea</taxon>
    </lineage>
</organism>
<dbReference type="SUPFAM" id="SSF52777">
    <property type="entry name" value="CoA-dependent acyltransferases"/>
    <property type="match status" value="2"/>
</dbReference>
<dbReference type="Pfam" id="PF00550">
    <property type="entry name" value="PP-binding"/>
    <property type="match status" value="1"/>
</dbReference>
<evidence type="ECO:0000313" key="6">
    <source>
        <dbReference type="EMBL" id="GAA3624853.1"/>
    </source>
</evidence>
<dbReference type="InterPro" id="IPR020845">
    <property type="entry name" value="AMP-binding_CS"/>
</dbReference>
<dbReference type="Gene3D" id="3.40.50.980">
    <property type="match status" value="2"/>
</dbReference>
<name>A0ABP7A4K4_9ACTN</name>
<dbReference type="SUPFAM" id="SSF56801">
    <property type="entry name" value="Acetyl-CoA synthetase-like"/>
    <property type="match status" value="1"/>
</dbReference>
<dbReference type="InterPro" id="IPR020806">
    <property type="entry name" value="PKS_PP-bd"/>
</dbReference>
<dbReference type="SUPFAM" id="SSF47336">
    <property type="entry name" value="ACP-like"/>
    <property type="match status" value="1"/>
</dbReference>
<evidence type="ECO:0000256" key="4">
    <source>
        <dbReference type="SAM" id="MobiDB-lite"/>
    </source>
</evidence>
<dbReference type="Pfam" id="PF13193">
    <property type="entry name" value="AMP-binding_C"/>
    <property type="match status" value="1"/>
</dbReference>
<evidence type="ECO:0000256" key="2">
    <source>
        <dbReference type="ARBA" id="ARBA00022450"/>
    </source>
</evidence>
<dbReference type="PANTHER" id="PTHR45527">
    <property type="entry name" value="NONRIBOSOMAL PEPTIDE SYNTHETASE"/>
    <property type="match status" value="1"/>
</dbReference>
<dbReference type="Gene3D" id="1.10.1200.10">
    <property type="entry name" value="ACP-like"/>
    <property type="match status" value="1"/>
</dbReference>
<comment type="cofactor">
    <cofactor evidence="1">
        <name>pantetheine 4'-phosphate</name>
        <dbReference type="ChEBI" id="CHEBI:47942"/>
    </cofactor>
</comment>
<protein>
    <recommendedName>
        <fullName evidence="5">Carrier domain-containing protein</fullName>
    </recommendedName>
</protein>
<feature type="compositionally biased region" description="Basic and acidic residues" evidence="4">
    <location>
        <begin position="970"/>
        <end position="983"/>
    </location>
</feature>
<dbReference type="Pfam" id="PF00668">
    <property type="entry name" value="Condensation"/>
    <property type="match status" value="1"/>
</dbReference>
<feature type="region of interest" description="Disordered" evidence="4">
    <location>
        <begin position="970"/>
        <end position="990"/>
    </location>
</feature>
<evidence type="ECO:0000256" key="1">
    <source>
        <dbReference type="ARBA" id="ARBA00001957"/>
    </source>
</evidence>
<dbReference type="SMART" id="SM00823">
    <property type="entry name" value="PKS_PP"/>
    <property type="match status" value="1"/>
</dbReference>
<dbReference type="EMBL" id="BAABDQ010000075">
    <property type="protein sequence ID" value="GAA3624853.1"/>
    <property type="molecule type" value="Genomic_DNA"/>
</dbReference>
<keyword evidence="7" id="KW-1185">Reference proteome</keyword>
<dbReference type="InterPro" id="IPR025110">
    <property type="entry name" value="AMP-bd_C"/>
</dbReference>
<evidence type="ECO:0000256" key="3">
    <source>
        <dbReference type="ARBA" id="ARBA00022553"/>
    </source>
</evidence>
<dbReference type="Gene3D" id="2.30.38.10">
    <property type="entry name" value="Luciferase, Domain 3"/>
    <property type="match status" value="1"/>
</dbReference>
<dbReference type="RefSeq" id="WP_345580425.1">
    <property type="nucleotide sequence ID" value="NZ_BAABDQ010000075.1"/>
</dbReference>
<dbReference type="InterPro" id="IPR000873">
    <property type="entry name" value="AMP-dep_synth/lig_dom"/>
</dbReference>
<dbReference type="Gene3D" id="3.30.559.10">
    <property type="entry name" value="Chloramphenicol acetyltransferase-like domain"/>
    <property type="match status" value="1"/>
</dbReference>
<reference evidence="7" key="1">
    <citation type="journal article" date="2019" name="Int. J. Syst. Evol. Microbiol.">
        <title>The Global Catalogue of Microorganisms (GCM) 10K type strain sequencing project: providing services to taxonomists for standard genome sequencing and annotation.</title>
        <authorList>
            <consortium name="The Broad Institute Genomics Platform"/>
            <consortium name="The Broad Institute Genome Sequencing Center for Infectious Disease"/>
            <person name="Wu L."/>
            <person name="Ma J."/>
        </authorList>
    </citation>
    <scope>NUCLEOTIDE SEQUENCE [LARGE SCALE GENOMIC DNA]</scope>
    <source>
        <strain evidence="7">JCM 17326</strain>
    </source>
</reference>
<dbReference type="PROSITE" id="PS50075">
    <property type="entry name" value="CARRIER"/>
    <property type="match status" value="1"/>
</dbReference>
<dbReference type="PROSITE" id="PS00455">
    <property type="entry name" value="AMP_BINDING"/>
    <property type="match status" value="1"/>
</dbReference>
<evidence type="ECO:0000313" key="7">
    <source>
        <dbReference type="Proteomes" id="UP001500630"/>
    </source>
</evidence>
<dbReference type="InterPro" id="IPR023213">
    <property type="entry name" value="CAT-like_dom_sf"/>
</dbReference>
<dbReference type="Gene3D" id="3.30.559.30">
    <property type="entry name" value="Nonribosomal peptide synthetase, condensation domain"/>
    <property type="match status" value="1"/>
</dbReference>
<accession>A0ABP7A4K4</accession>
<dbReference type="InterPro" id="IPR010071">
    <property type="entry name" value="AA_adenyl_dom"/>
</dbReference>